<keyword evidence="4" id="KW-1185">Reference proteome</keyword>
<dbReference type="InterPro" id="IPR008279">
    <property type="entry name" value="PEP-util_enz_mobile_dom"/>
</dbReference>
<dbReference type="GeneID" id="106478534"/>
<dbReference type="Gene3D" id="3.50.30.10">
    <property type="entry name" value="Phosphohistidine domain"/>
    <property type="match status" value="1"/>
</dbReference>
<organism evidence="4 5">
    <name type="scientific">Limulus polyphemus</name>
    <name type="common">Atlantic horseshoe crab</name>
    <dbReference type="NCBI Taxonomy" id="6850"/>
    <lineage>
        <taxon>Eukaryota</taxon>
        <taxon>Metazoa</taxon>
        <taxon>Ecdysozoa</taxon>
        <taxon>Arthropoda</taxon>
        <taxon>Chelicerata</taxon>
        <taxon>Merostomata</taxon>
        <taxon>Xiphosura</taxon>
        <taxon>Limulidae</taxon>
        <taxon>Limulus</taxon>
    </lineage>
</organism>
<evidence type="ECO:0000259" key="3">
    <source>
        <dbReference type="Pfam" id="PF01326"/>
    </source>
</evidence>
<evidence type="ECO:0000259" key="2">
    <source>
        <dbReference type="Pfam" id="PF00391"/>
    </source>
</evidence>
<dbReference type="InterPro" id="IPR002192">
    <property type="entry name" value="PPDK_AMP/ATP-bd"/>
</dbReference>
<feature type="domain" description="PEP-utilising enzyme mobile" evidence="2">
    <location>
        <begin position="1239"/>
        <end position="1310"/>
    </location>
</feature>
<dbReference type="Gene3D" id="3.30.1490.20">
    <property type="entry name" value="ATP-grasp fold, A domain"/>
    <property type="match status" value="1"/>
</dbReference>
<evidence type="ECO:0000313" key="5">
    <source>
        <dbReference type="RefSeq" id="XP_013794536.1"/>
    </source>
</evidence>
<dbReference type="Pfam" id="PF00391">
    <property type="entry name" value="PEP-utilizers"/>
    <property type="match status" value="1"/>
</dbReference>
<dbReference type="PANTHER" id="PTHR43615">
    <property type="entry name" value="PHOSPHOENOLPYRUVATE SYNTHASE-RELATED"/>
    <property type="match status" value="1"/>
</dbReference>
<dbReference type="PANTHER" id="PTHR43615:SF1">
    <property type="entry name" value="PPDK_N DOMAIN-CONTAINING PROTEIN"/>
    <property type="match status" value="1"/>
</dbReference>
<dbReference type="InterPro" id="IPR051549">
    <property type="entry name" value="PEP_Utilizing_Enz"/>
</dbReference>
<protein>
    <submittedName>
        <fullName evidence="5">Uncharacterized protein LOC106478534</fullName>
    </submittedName>
</protein>
<dbReference type="InterPro" id="IPR013815">
    <property type="entry name" value="ATP_grasp_subdomain_1"/>
</dbReference>
<proteinExistence type="inferred from homology"/>
<evidence type="ECO:0000313" key="4">
    <source>
        <dbReference type="Proteomes" id="UP000694941"/>
    </source>
</evidence>
<reference evidence="5" key="1">
    <citation type="submission" date="2025-08" db="UniProtKB">
        <authorList>
            <consortium name="RefSeq"/>
        </authorList>
    </citation>
    <scope>IDENTIFICATION</scope>
    <source>
        <tissue evidence="5">Muscle</tissue>
    </source>
</reference>
<sequence>MGAVLAIPIGFVFYHILTTEDLKPIHGVYNLPNRFFYIKKIVSLLYLKIQIWAQRKRFDLYDMNSLTDMEKNGFIPPPKEIALENPQPSKHLLKKVDEIFFYGVKSTGECLVVKASRLHSNVVEVMMFLRTDVGNHYTFPNGPVCHSLAGDCDYFSGGGLKIKCVSAMRKWRILFNGFLREIRSDSTDNRVVHVKFSFIWQAMSDVQDMICDINQDSLAEALAKEPWDKYLPDTNRLNKALNNYEQGGQLQGTVSVEGQEKEFILWGTRIRNLGQSVPFHRSVDFFGFLKKGGLFHVSAVSLPGIVSHLVYGHYIHSNAVMMPIRSCNFQLALMGENKQIPRFVKFSFVAGGKTFKCVVDLKEHICDFVSTNIYKLFKYSIISLNEDIGCGISVFQYKSKDVQPIPCANMSNILSDHHQVIMRPMVVEIDQPQCYITALTGGKGSSLAKLTTISKRTHLFHVPPGVVVTTVAYQEFIKKGQLQEVLTSLEEIAWGHIAGNLKEFCQQTVTMISRVKLPETICRLLHKSLQSKFGDKLDTLTFAVRSSASGEDSDDMSAAGQNDTFLGIKGLSQIYEGVTKCWASQFSYLAIEYKRRNGQLLNSPMAVVIQQMIPADVAGVMFTCDPVTSNPAVITITANYGLGETVVSGTAEPDTILLDRDYNNKISYRSVSIGKKNLCTVVEADGEIKDMVSATNSSQSCLSESSAIYLGHVGVLVEKCFASLRDIEWAMVKENIYLLQARSITSTETETEFEIIHENDSPLRSEHEFFTKANIGEVIPGAISPLGMFTLMYIFEMSFKRIKMYPPELLYPYLSKTICCRFNHAFFSMLDNPYFTNEGNMATGYQVSFFGRPIRNREMAERSKDRLSMFKMSLSFVLRCICFICKSLLQANQVLQNTEKRYSSYDLPVNFKDSLEMYKTIEKYLLSTTHESLVCHMCCTSNSQLWNAFLLNLLVSAEKEWNVKVFSDFGYLLSTCTNVESADIPNDLRKLALEISKEVDNKMFIDMTPESATRLLRIRQTAAGKSFREFVRKHGHRCLKELDINSIPWRSNSTSVVQTLQCLMRNINQKDKCREEVSSVKALLNLQVSLSWWQKYVLKFLLPRVRNGVQVRERSKSLLVKTLDVIRRAYCHLGTLMMKEGRLPDARLLFFLTHQEIGQLLHLRSPRLISKAIRRQKVDPLLNSLCFSEITQGIIKPIPKTEQHDSTSSYFYVTGTPVSQGIARGPVRVVTSIDKADEIQPGDILVTYGTDIGWSPYFPLLSGVATELGGLISHGAVVAREYGLPCVIGLHGATSIFKSGEMVQLDGNRGRLEKILD</sequence>
<dbReference type="Gene3D" id="3.30.470.20">
    <property type="entry name" value="ATP-grasp fold, B domain"/>
    <property type="match status" value="1"/>
</dbReference>
<dbReference type="SUPFAM" id="SSF56059">
    <property type="entry name" value="Glutathione synthetase ATP-binding domain-like"/>
    <property type="match status" value="1"/>
</dbReference>
<feature type="domain" description="Pyruvate phosphate dikinase AMP/ATP-binding" evidence="3">
    <location>
        <begin position="439"/>
        <end position="755"/>
    </location>
</feature>
<dbReference type="InterPro" id="IPR036637">
    <property type="entry name" value="Phosphohistidine_dom_sf"/>
</dbReference>
<gene>
    <name evidence="5" type="primary">LOC106478534</name>
</gene>
<name>A0ABM1C5G5_LIMPO</name>
<dbReference type="SUPFAM" id="SSF52009">
    <property type="entry name" value="Phosphohistidine domain"/>
    <property type="match status" value="1"/>
</dbReference>
<evidence type="ECO:0000256" key="1">
    <source>
        <dbReference type="ARBA" id="ARBA00007837"/>
    </source>
</evidence>
<dbReference type="Proteomes" id="UP000694941">
    <property type="component" value="Unplaced"/>
</dbReference>
<dbReference type="Pfam" id="PF01326">
    <property type="entry name" value="PPDK_N"/>
    <property type="match status" value="1"/>
</dbReference>
<dbReference type="RefSeq" id="XP_013794536.1">
    <property type="nucleotide sequence ID" value="XM_013939082.2"/>
</dbReference>
<comment type="similarity">
    <text evidence="1">Belongs to the PEP-utilizing enzyme family.</text>
</comment>
<accession>A0ABM1C5G5</accession>